<dbReference type="EMBL" id="UINC01051800">
    <property type="protein sequence ID" value="SVB66395.1"/>
    <property type="molecule type" value="Genomic_DNA"/>
</dbReference>
<protein>
    <recommendedName>
        <fullName evidence="2">HEAT repeat domain-containing protein</fullName>
    </recommendedName>
</protein>
<dbReference type="PANTHER" id="PTHR12697:SF5">
    <property type="entry name" value="DEOXYHYPUSINE HYDROXYLASE"/>
    <property type="match status" value="1"/>
</dbReference>
<dbReference type="SMART" id="SM00567">
    <property type="entry name" value="EZ_HEAT"/>
    <property type="match status" value="4"/>
</dbReference>
<dbReference type="GO" id="GO:0016491">
    <property type="term" value="F:oxidoreductase activity"/>
    <property type="evidence" value="ECO:0007669"/>
    <property type="project" value="TreeGrafter"/>
</dbReference>
<evidence type="ECO:0000313" key="1">
    <source>
        <dbReference type="EMBL" id="SVB66395.1"/>
    </source>
</evidence>
<accession>A0A382FV24</accession>
<reference evidence="1" key="1">
    <citation type="submission" date="2018-05" db="EMBL/GenBank/DDBJ databases">
        <authorList>
            <person name="Lanie J.A."/>
            <person name="Ng W.-L."/>
            <person name="Kazmierczak K.M."/>
            <person name="Andrzejewski T.M."/>
            <person name="Davidsen T.M."/>
            <person name="Wayne K.J."/>
            <person name="Tettelin H."/>
            <person name="Glass J.I."/>
            <person name="Rusch D."/>
            <person name="Podicherti R."/>
            <person name="Tsui H.-C.T."/>
            <person name="Winkler M.E."/>
        </authorList>
    </citation>
    <scope>NUCLEOTIDE SEQUENCE</scope>
</reference>
<feature type="non-terminal residue" evidence="1">
    <location>
        <position position="1"/>
    </location>
</feature>
<dbReference type="PANTHER" id="PTHR12697">
    <property type="entry name" value="PBS LYASE HEAT-LIKE PROTEIN"/>
    <property type="match status" value="1"/>
</dbReference>
<dbReference type="InterPro" id="IPR016024">
    <property type="entry name" value="ARM-type_fold"/>
</dbReference>
<sequence>RGLTDEDRARNMPVAGKAGTVSLTHFDIGHAAGVNRLSRHRHMIKFLYLRGAEPTDPSWDCKSSDWQKPQEIIAPYDLELAWSHGWDWLCGKRDRYVSMAKATGDVAELVGRLEPGVQLEQRLQAAQALAGFGEEAAAAVPSLVECLGTDHQAMRVAATYALGALGEPSIEPLLEALRRVGREAAEHEAPPAWNEGAINMEDAAQALAAMGGLAVEAVCGLLTDESEWTRVNAAFALGEMDSHAASAVPALVARLEDPSHRVVRTTIDALGSIAKDVPLDALGQMLQADHPDWHDEASRSWVPRDQVRTNAATVCARLGAAAAPLEGKLFEALDDPCGHVGLFALNALQRIGSPTAMRAAMDYLYSQRWDASIDGERQF</sequence>
<dbReference type="InterPro" id="IPR004155">
    <property type="entry name" value="PBS_lyase_HEAT"/>
</dbReference>
<evidence type="ECO:0008006" key="2">
    <source>
        <dbReference type="Google" id="ProtNLM"/>
    </source>
</evidence>
<proteinExistence type="predicted"/>
<dbReference type="Pfam" id="PF13646">
    <property type="entry name" value="HEAT_2"/>
    <property type="match status" value="2"/>
</dbReference>
<dbReference type="AlphaFoldDB" id="A0A382FV24"/>
<name>A0A382FV24_9ZZZZ</name>
<gene>
    <name evidence="1" type="ORF">METZ01_LOCUS219249</name>
</gene>
<organism evidence="1">
    <name type="scientific">marine metagenome</name>
    <dbReference type="NCBI Taxonomy" id="408172"/>
    <lineage>
        <taxon>unclassified sequences</taxon>
        <taxon>metagenomes</taxon>
        <taxon>ecological metagenomes</taxon>
    </lineage>
</organism>
<dbReference type="Gene3D" id="1.25.10.10">
    <property type="entry name" value="Leucine-rich Repeat Variant"/>
    <property type="match status" value="2"/>
</dbReference>
<dbReference type="InterPro" id="IPR011989">
    <property type="entry name" value="ARM-like"/>
</dbReference>
<dbReference type="SUPFAM" id="SSF48371">
    <property type="entry name" value="ARM repeat"/>
    <property type="match status" value="2"/>
</dbReference>